<dbReference type="Proteomes" id="UP000008915">
    <property type="component" value="Chromosome"/>
</dbReference>
<dbReference type="KEGG" id="tmr:Tmar_0510"/>
<evidence type="ECO:0000256" key="1">
    <source>
        <dbReference type="SAM" id="MobiDB-lite"/>
    </source>
</evidence>
<keyword evidence="2" id="KW-1133">Transmembrane helix</keyword>
<feature type="transmembrane region" description="Helical" evidence="2">
    <location>
        <begin position="250"/>
        <end position="271"/>
    </location>
</feature>
<dbReference type="STRING" id="644966.Tmar_0510"/>
<dbReference type="RefSeq" id="WP_013494936.1">
    <property type="nucleotide sequence ID" value="NC_014831.1"/>
</dbReference>
<proteinExistence type="predicted"/>
<evidence type="ECO:0000256" key="2">
    <source>
        <dbReference type="SAM" id="Phobius"/>
    </source>
</evidence>
<feature type="transmembrane region" description="Helical" evidence="2">
    <location>
        <begin position="326"/>
        <end position="350"/>
    </location>
</feature>
<keyword evidence="4" id="KW-1185">Reference proteome</keyword>
<dbReference type="EMBL" id="CP002344">
    <property type="protein sequence ID" value="ADU50631.1"/>
    <property type="molecule type" value="Genomic_DNA"/>
</dbReference>
<dbReference type="AlphaFoldDB" id="E6SH00"/>
<feature type="transmembrane region" description="Helical" evidence="2">
    <location>
        <begin position="357"/>
        <end position="377"/>
    </location>
</feature>
<gene>
    <name evidence="3" type="ordered locus">Tmar_0510</name>
</gene>
<keyword evidence="2" id="KW-0812">Transmembrane</keyword>
<feature type="region of interest" description="Disordered" evidence="1">
    <location>
        <begin position="1"/>
        <end position="39"/>
    </location>
</feature>
<organism evidence="3 4">
    <name type="scientific">Thermaerobacter marianensis (strain ATCC 700841 / DSM 12885 / JCM 10246 / 7p75a)</name>
    <dbReference type="NCBI Taxonomy" id="644966"/>
    <lineage>
        <taxon>Bacteria</taxon>
        <taxon>Bacillati</taxon>
        <taxon>Bacillota</taxon>
        <taxon>Clostridia</taxon>
        <taxon>Eubacteriales</taxon>
        <taxon>Clostridiales Family XVII. Incertae Sedis</taxon>
        <taxon>Thermaerobacter</taxon>
    </lineage>
</organism>
<evidence type="ECO:0000313" key="4">
    <source>
        <dbReference type="Proteomes" id="UP000008915"/>
    </source>
</evidence>
<sequence>MNRKDEPTAGGAGPAPVSPVPGGPEQGSALRDATGQAGWQALWREAADGARREGDTPLDPQEVARLWSGLRAVAADEPAVSQDLVPGVTRALVEAAHELPSGLGLEPPAAAAAVAGPGCPPDLPEILPAGTVRPGLAQLARLLWAEARWLPLPFLVMQLLLTAGGLLLHLVTLESAGIATAAGGLAGAAGSRGAGPELTGWQLVLVSADHLALVAPWLGTLVALAAAWPRRRQLWADLEALSPFPPASRLLARTWVAGILATVLMLVAGWIQPAAVLAAFGDGLVAVPPGPDTAVAVPAGDGAGGAAGGMTGVASSVTAPAFAHDAWTAAAVVLARLAPLWMAAAWALWWQVRTGTLGAMLASAALWTAVTLGGRFLGPWNPLAAGPLPAAGLHVAMLAVALLLAWRLRGQAEVPNPAP</sequence>
<reference evidence="4" key="2">
    <citation type="journal article" date="2010" name="Stand. Genomic Sci.">
        <title>Complete genome sequence of Thermaerobacter marianensis type strain (7p75aT).</title>
        <authorList>
            <person name="Han C."/>
            <person name="Gu W."/>
            <person name="Zhang X."/>
            <person name="Lapidus A."/>
            <person name="Nolan M."/>
            <person name="Copeland A."/>
            <person name="Lucas S."/>
            <person name="Glavina Del Rio T."/>
            <person name="Tice H."/>
            <person name="Cheng J."/>
            <person name="Tapia R."/>
            <person name="Goodwin L."/>
            <person name="Pitluck S."/>
            <person name="Pagani I."/>
            <person name="Ivanova N."/>
            <person name="Mavromatis K."/>
            <person name="Mikhailova N."/>
            <person name="Pati A."/>
            <person name="Chen A."/>
            <person name="Palaniappan K."/>
            <person name="Land M."/>
            <person name="Hauser L."/>
            <person name="Chang Y."/>
            <person name="Jeffries C."/>
            <person name="Schneider S."/>
            <person name="Rohde M."/>
            <person name="Goker M."/>
            <person name="Pukall R."/>
            <person name="Woyke T."/>
            <person name="Bristow J."/>
            <person name="Eisen J."/>
            <person name="Markowitz V."/>
            <person name="Hugenholtz P."/>
            <person name="Kyrpides N."/>
            <person name="Klenk H."/>
            <person name="Detter J."/>
        </authorList>
    </citation>
    <scope>NUCLEOTIDE SEQUENCE [LARGE SCALE GENOMIC DNA]</scope>
    <source>
        <strain evidence="4">ATCC 700841 / DSM 12885 / JCM 10246 / 7p75a</strain>
    </source>
</reference>
<keyword evidence="2" id="KW-0472">Membrane</keyword>
<feature type="transmembrane region" description="Helical" evidence="2">
    <location>
        <begin position="211"/>
        <end position="229"/>
    </location>
</feature>
<feature type="transmembrane region" description="Helical" evidence="2">
    <location>
        <begin position="383"/>
        <end position="406"/>
    </location>
</feature>
<dbReference type="HOGENOM" id="CLU_655416_0_0_9"/>
<name>E6SH00_THEM7</name>
<dbReference type="OrthoDB" id="2084906at2"/>
<protein>
    <submittedName>
        <fullName evidence="3">Uncharacterized protein</fullName>
    </submittedName>
</protein>
<accession>E6SH00</accession>
<reference evidence="3 4" key="1">
    <citation type="journal article" date="2010" name="Stand. Genomic Sci.">
        <title>Complete genome sequence of Thermaerobacter marianensis type strain (7p75a).</title>
        <authorList>
            <person name="Han C."/>
            <person name="Gu W."/>
            <person name="Zhang X."/>
            <person name="Lapidus A."/>
            <person name="Nolan M."/>
            <person name="Copeland A."/>
            <person name="Lucas S."/>
            <person name="Del Rio T.G."/>
            <person name="Tice H."/>
            <person name="Cheng J.F."/>
            <person name="Tapia R."/>
            <person name="Goodwin L."/>
            <person name="Pitluck S."/>
            <person name="Pagani I."/>
            <person name="Ivanova N."/>
            <person name="Mavromatis K."/>
            <person name="Mikhailova N."/>
            <person name="Pati A."/>
            <person name="Chen A."/>
            <person name="Palaniappan K."/>
            <person name="Land M."/>
            <person name="Hauser L."/>
            <person name="Chang Y.J."/>
            <person name="Jeffries C.D."/>
            <person name="Schneider S."/>
            <person name="Rohde M."/>
            <person name="Goker M."/>
            <person name="Pukall R."/>
            <person name="Woyke T."/>
            <person name="Bristow J."/>
            <person name="Eisen J.A."/>
            <person name="Markowitz V."/>
            <person name="Hugenholtz P."/>
            <person name="Kyrpides N.C."/>
            <person name="Klenk H.P."/>
            <person name="Detter J.C."/>
        </authorList>
    </citation>
    <scope>NUCLEOTIDE SEQUENCE [LARGE SCALE GENOMIC DNA]</scope>
    <source>
        <strain evidence="4">ATCC 700841 / DSM 12885 / JCM 10246 / 7p75a</strain>
    </source>
</reference>
<evidence type="ECO:0000313" key="3">
    <source>
        <dbReference type="EMBL" id="ADU50631.1"/>
    </source>
</evidence>
<feature type="transmembrane region" description="Helical" evidence="2">
    <location>
        <begin position="149"/>
        <end position="171"/>
    </location>
</feature>